<feature type="compositionally biased region" description="Gly residues" evidence="1">
    <location>
        <begin position="23"/>
        <end position="36"/>
    </location>
</feature>
<dbReference type="AlphaFoldDB" id="A0A9J8ASB1"/>
<dbReference type="Ensembl" id="ENSCCRT00000194909.1">
    <property type="protein sequence ID" value="ENSCCRP00000145356.1"/>
    <property type="gene ID" value="ENSCCRG00000061191.1"/>
</dbReference>
<evidence type="ECO:0000256" key="1">
    <source>
        <dbReference type="SAM" id="MobiDB-lite"/>
    </source>
</evidence>
<feature type="compositionally biased region" description="Basic and acidic residues" evidence="1">
    <location>
        <begin position="68"/>
        <end position="77"/>
    </location>
</feature>
<sequence length="135" mass="14377">LNNGNSVQNNRESGVLVVLRGSWGSGSVHGGKGPGKGRSPVAARAPLLGPRPKRRMRPLEGAAAPRAPDPRGERVRPPDSAPYLDPSLREHCQTPTNPAARRGHQIPCCFGHCSPFGHFIPSLFGFSSCLNTSPR</sequence>
<reference evidence="2" key="2">
    <citation type="submission" date="2025-09" db="UniProtKB">
        <authorList>
            <consortium name="Ensembl"/>
        </authorList>
    </citation>
    <scope>IDENTIFICATION</scope>
</reference>
<name>A0A9J8ASB1_CYPCA</name>
<feature type="region of interest" description="Disordered" evidence="1">
    <location>
        <begin position="22"/>
        <end position="100"/>
    </location>
</feature>
<reference evidence="2" key="1">
    <citation type="submission" date="2025-08" db="UniProtKB">
        <authorList>
            <consortium name="Ensembl"/>
        </authorList>
    </citation>
    <scope>IDENTIFICATION</scope>
</reference>
<evidence type="ECO:0000313" key="2">
    <source>
        <dbReference type="Ensembl" id="ENSCCRP00000145356.1"/>
    </source>
</evidence>
<evidence type="ECO:0000313" key="3">
    <source>
        <dbReference type="Proteomes" id="UP001108240"/>
    </source>
</evidence>
<accession>A0A9J8ASB1</accession>
<dbReference type="Proteomes" id="UP001108240">
    <property type="component" value="Unplaced"/>
</dbReference>
<proteinExistence type="predicted"/>
<protein>
    <submittedName>
        <fullName evidence="2">Uncharacterized protein</fullName>
    </submittedName>
</protein>
<keyword evidence="3" id="KW-1185">Reference proteome</keyword>
<organism evidence="2 3">
    <name type="scientific">Cyprinus carpio carpio</name>
    <dbReference type="NCBI Taxonomy" id="630221"/>
    <lineage>
        <taxon>Eukaryota</taxon>
        <taxon>Metazoa</taxon>
        <taxon>Chordata</taxon>
        <taxon>Craniata</taxon>
        <taxon>Vertebrata</taxon>
        <taxon>Euteleostomi</taxon>
        <taxon>Actinopterygii</taxon>
        <taxon>Neopterygii</taxon>
        <taxon>Teleostei</taxon>
        <taxon>Ostariophysi</taxon>
        <taxon>Cypriniformes</taxon>
        <taxon>Cyprinidae</taxon>
        <taxon>Cyprininae</taxon>
        <taxon>Cyprinus</taxon>
    </lineage>
</organism>